<dbReference type="GeneID" id="69466609"/>
<dbReference type="RefSeq" id="WP_104488383.1">
    <property type="nucleotide sequence ID" value="NZ_CP044445.1"/>
</dbReference>
<protein>
    <submittedName>
        <fullName evidence="3">Molecular chaperone</fullName>
    </submittedName>
</protein>
<dbReference type="InterPro" id="IPR016147">
    <property type="entry name" value="Pili_assmbl_chaperone_N"/>
</dbReference>
<evidence type="ECO:0000256" key="1">
    <source>
        <dbReference type="SAM" id="SignalP"/>
    </source>
</evidence>
<dbReference type="GO" id="GO:0030288">
    <property type="term" value="C:outer membrane-bounded periplasmic space"/>
    <property type="evidence" value="ECO:0007669"/>
    <property type="project" value="InterPro"/>
</dbReference>
<dbReference type="Gene3D" id="2.60.40.10">
    <property type="entry name" value="Immunoglobulins"/>
    <property type="match status" value="1"/>
</dbReference>
<dbReference type="InterPro" id="IPR013783">
    <property type="entry name" value="Ig-like_fold"/>
</dbReference>
<dbReference type="Proteomes" id="UP001284654">
    <property type="component" value="Unassembled WGS sequence"/>
</dbReference>
<gene>
    <name evidence="3" type="ORF">MSG88_11615</name>
</gene>
<feature type="domain" description="Pili assembly chaperone N-terminal" evidence="2">
    <location>
        <begin position="33"/>
        <end position="149"/>
    </location>
</feature>
<accession>A0AAW8Z5Q1</accession>
<dbReference type="EMBL" id="JAWJYY010000001">
    <property type="protein sequence ID" value="MDV4316392.1"/>
    <property type="molecule type" value="Genomic_DNA"/>
</dbReference>
<evidence type="ECO:0000313" key="3">
    <source>
        <dbReference type="EMBL" id="MDV4316392.1"/>
    </source>
</evidence>
<dbReference type="InterPro" id="IPR008962">
    <property type="entry name" value="PapD-like_sf"/>
</dbReference>
<evidence type="ECO:0000313" key="4">
    <source>
        <dbReference type="Proteomes" id="UP001284654"/>
    </source>
</evidence>
<dbReference type="Pfam" id="PF00345">
    <property type="entry name" value="PapD_N"/>
    <property type="match status" value="1"/>
</dbReference>
<dbReference type="PANTHER" id="PTHR30251">
    <property type="entry name" value="PILUS ASSEMBLY CHAPERONE"/>
    <property type="match status" value="1"/>
</dbReference>
<dbReference type="AlphaFoldDB" id="A0AAW8Z5Q1"/>
<comment type="caution">
    <text evidence="3">The sequence shown here is derived from an EMBL/GenBank/DDBJ whole genome shotgun (WGS) entry which is preliminary data.</text>
</comment>
<dbReference type="SUPFAM" id="SSF49354">
    <property type="entry name" value="PapD-like"/>
    <property type="match status" value="1"/>
</dbReference>
<dbReference type="GO" id="GO:0071555">
    <property type="term" value="P:cell wall organization"/>
    <property type="evidence" value="ECO:0007669"/>
    <property type="project" value="InterPro"/>
</dbReference>
<feature type="signal peptide" evidence="1">
    <location>
        <begin position="1"/>
        <end position="30"/>
    </location>
</feature>
<evidence type="ECO:0000259" key="2">
    <source>
        <dbReference type="Pfam" id="PF00345"/>
    </source>
</evidence>
<proteinExistence type="predicted"/>
<organism evidence="3 4">
    <name type="scientific">Acinetobacter indicus</name>
    <dbReference type="NCBI Taxonomy" id="756892"/>
    <lineage>
        <taxon>Bacteria</taxon>
        <taxon>Pseudomonadati</taxon>
        <taxon>Pseudomonadota</taxon>
        <taxon>Gammaproteobacteria</taxon>
        <taxon>Moraxellales</taxon>
        <taxon>Moraxellaceae</taxon>
        <taxon>Acinetobacter</taxon>
    </lineage>
</organism>
<feature type="chain" id="PRO_5043936784" evidence="1">
    <location>
        <begin position="31"/>
        <end position="249"/>
    </location>
</feature>
<name>A0AAW8Z5Q1_9GAMM</name>
<keyword evidence="1" id="KW-0732">Signal</keyword>
<dbReference type="InterPro" id="IPR050643">
    <property type="entry name" value="Periplasmic_pilus_chap"/>
</dbReference>
<dbReference type="PANTHER" id="PTHR30251:SF4">
    <property type="entry name" value="SLR1668 PROTEIN"/>
    <property type="match status" value="1"/>
</dbReference>
<reference evidence="3" key="1">
    <citation type="submission" date="2023-10" db="EMBL/GenBank/DDBJ databases">
        <authorList>
            <person name="Sykes E.M.E."/>
            <person name="Khan I.U.H."/>
            <person name="Kumar A."/>
        </authorList>
    </citation>
    <scope>NUCLEOTIDE SEQUENCE</scope>
    <source>
        <strain evidence="3">IK5</strain>
    </source>
</reference>
<sequence>MKNTSRWSNVLRKCSLGILATSIFLTQAHAASLQVAPILLEFSPQEKVKELWLTNTGDEAIQGQVRVNAWTQTNNQDILTPSKDLIASPMVLTIPAGQRQLVRLIRSTASNNLSEQAYRLIVDELPNPQAEKQSGLQLLLKYSIPVFFKASSADVIQQGVTSLNGMTFKYNANKLTVTNLSPHYKRFSQFAYVDAQGKKTPIQKGLMGYVLSGQSMQWPIPATINVKPNGKFVAVVNMDVREQELPISP</sequence>